<organism evidence="1 2">
    <name type="scientific">Streptomyces alboflavus</name>
    <dbReference type="NCBI Taxonomy" id="67267"/>
    <lineage>
        <taxon>Bacteria</taxon>
        <taxon>Bacillati</taxon>
        <taxon>Actinomycetota</taxon>
        <taxon>Actinomycetes</taxon>
        <taxon>Kitasatosporales</taxon>
        <taxon>Streptomycetaceae</taxon>
        <taxon>Streptomyces</taxon>
    </lineage>
</organism>
<evidence type="ECO:0000313" key="2">
    <source>
        <dbReference type="Proteomes" id="UP000195880"/>
    </source>
</evidence>
<evidence type="ECO:0000313" key="1">
    <source>
        <dbReference type="EMBL" id="ATM24597.1"/>
    </source>
</evidence>
<dbReference type="Proteomes" id="UP000195880">
    <property type="component" value="Plasmid pMDJK44.1"/>
</dbReference>
<dbReference type="RefSeq" id="WP_100112430.1">
    <property type="nucleotide sequence ID" value="NZ_CP023976.1"/>
</dbReference>
<keyword evidence="2" id="KW-1185">Reference proteome</keyword>
<dbReference type="AlphaFoldDB" id="A0A291W3W2"/>
<protein>
    <submittedName>
        <fullName evidence="1">Uncharacterized protein</fullName>
    </submittedName>
</protein>
<name>A0A291W3W2_9ACTN</name>
<reference evidence="1 2" key="1">
    <citation type="submission" date="2017-10" db="EMBL/GenBank/DDBJ databases">
        <title>Streptomyces alboflavus Genome sequencing and assembly.</title>
        <authorList>
            <person name="Wang Y."/>
            <person name="Du B."/>
            <person name="Ding Y."/>
            <person name="Liu H."/>
            <person name="Hou Q."/>
            <person name="Liu K."/>
            <person name="Wang C."/>
            <person name="Yao L."/>
        </authorList>
    </citation>
    <scope>NUCLEOTIDE SEQUENCE [LARGE SCALE GENOMIC DNA]</scope>
    <source>
        <strain evidence="1 2">MDJK44</strain>
        <plasmid evidence="2">Plasmid pmdjk44.1</plasmid>
    </source>
</reference>
<accession>A0A291W3W2</accession>
<proteinExistence type="predicted"/>
<keyword evidence="1" id="KW-0614">Plasmid</keyword>
<dbReference type="KEGG" id="salf:SMD44_p10098"/>
<dbReference type="OrthoDB" id="4219499at2"/>
<dbReference type="EMBL" id="CP023976">
    <property type="protein sequence ID" value="ATM24597.1"/>
    <property type="molecule type" value="Genomic_DNA"/>
</dbReference>
<sequence>MTTRAPILKRAEELAAAIRSLAEYQDREDWLTFHPDTEDLISRRGTSRDQLNYSVPEALDLKQRVATYCLENPNPGAGNLVAAVLDSFLRASGYPPSVERLPSSRT</sequence>
<gene>
    <name evidence="1" type="ORF">SMD44_p10098</name>
</gene>
<geneLocation type="plasmid" evidence="2">
    <name>pmdjk44.1</name>
</geneLocation>